<comment type="caution">
    <text evidence="2">The sequence shown here is derived from an EMBL/GenBank/DDBJ whole genome shotgun (WGS) entry which is preliminary data.</text>
</comment>
<sequence>MNKEEILARSRKEGRDEGKEYVDSCGRRYGTAAMCIMFTVLAVFNLYQGQSNYEILALFFAYLGMESFGMYLAGKAKMHIVLTAAGLLAACLFAACHVMTVMR</sequence>
<dbReference type="Proteomes" id="UP000005384">
    <property type="component" value="Unassembled WGS sequence"/>
</dbReference>
<keyword evidence="1" id="KW-1133">Transmembrane helix</keyword>
<accession>G5IGR2</accession>
<protein>
    <recommendedName>
        <fullName evidence="4">DUF3953 domain-containing protein</fullName>
    </recommendedName>
</protein>
<evidence type="ECO:0000313" key="2">
    <source>
        <dbReference type="EMBL" id="EHI59322.1"/>
    </source>
</evidence>
<dbReference type="EMBL" id="ADLN01000061">
    <property type="protein sequence ID" value="EHI59322.1"/>
    <property type="molecule type" value="Genomic_DNA"/>
</dbReference>
<feature type="transmembrane region" description="Helical" evidence="1">
    <location>
        <begin position="80"/>
        <end position="102"/>
    </location>
</feature>
<reference evidence="2 3" key="1">
    <citation type="submission" date="2011-08" db="EMBL/GenBank/DDBJ databases">
        <title>The Genome Sequence of Clostridium hathewayi WAL-18680.</title>
        <authorList>
            <consortium name="The Broad Institute Genome Sequencing Platform"/>
            <person name="Earl A."/>
            <person name="Ward D."/>
            <person name="Feldgarden M."/>
            <person name="Gevers D."/>
            <person name="Finegold S.M."/>
            <person name="Summanen P.H."/>
            <person name="Molitoris D.R."/>
            <person name="Song M."/>
            <person name="Daigneault M."/>
            <person name="Allen-Vercoe E."/>
            <person name="Young S.K."/>
            <person name="Zeng Q."/>
            <person name="Gargeya S."/>
            <person name="Fitzgerald M."/>
            <person name="Haas B."/>
            <person name="Abouelleil A."/>
            <person name="Alvarado L."/>
            <person name="Arachchi H.M."/>
            <person name="Berlin A."/>
            <person name="Brown A."/>
            <person name="Chapman S.B."/>
            <person name="Chen Z."/>
            <person name="Dunbar C."/>
            <person name="Freedman E."/>
            <person name="Gearin G."/>
            <person name="Gellesch M."/>
            <person name="Goldberg J."/>
            <person name="Griggs A."/>
            <person name="Gujja S."/>
            <person name="Heiman D."/>
            <person name="Howarth C."/>
            <person name="Larson L."/>
            <person name="Lui A."/>
            <person name="MacDonald P.J.P."/>
            <person name="Montmayeur A."/>
            <person name="Murphy C."/>
            <person name="Neiman D."/>
            <person name="Pearson M."/>
            <person name="Priest M."/>
            <person name="Roberts A."/>
            <person name="Saif S."/>
            <person name="Shea T."/>
            <person name="Shenoy N."/>
            <person name="Sisk P."/>
            <person name="Stolte C."/>
            <person name="Sykes S."/>
            <person name="Wortman J."/>
            <person name="Nusbaum C."/>
            <person name="Birren B."/>
        </authorList>
    </citation>
    <scope>NUCLEOTIDE SEQUENCE [LARGE SCALE GENOMIC DNA]</scope>
    <source>
        <strain evidence="2 3">WAL-18680</strain>
    </source>
</reference>
<dbReference type="AlphaFoldDB" id="G5IGR2"/>
<feature type="transmembrane region" description="Helical" evidence="1">
    <location>
        <begin position="29"/>
        <end position="47"/>
    </location>
</feature>
<name>G5IGR2_9FIRM</name>
<dbReference type="OrthoDB" id="1936165at2"/>
<evidence type="ECO:0008006" key="4">
    <source>
        <dbReference type="Google" id="ProtNLM"/>
    </source>
</evidence>
<evidence type="ECO:0000256" key="1">
    <source>
        <dbReference type="SAM" id="Phobius"/>
    </source>
</evidence>
<proteinExistence type="predicted"/>
<keyword evidence="1" id="KW-0472">Membrane</keyword>
<evidence type="ECO:0000313" key="3">
    <source>
        <dbReference type="Proteomes" id="UP000005384"/>
    </source>
</evidence>
<gene>
    <name evidence="2" type="ORF">HMPREF9473_02690</name>
</gene>
<keyword evidence="3" id="KW-1185">Reference proteome</keyword>
<dbReference type="PATRIC" id="fig|742737.3.peg.2700"/>
<organism evidence="2 3">
    <name type="scientific">Hungatella hathewayi WAL-18680</name>
    <dbReference type="NCBI Taxonomy" id="742737"/>
    <lineage>
        <taxon>Bacteria</taxon>
        <taxon>Bacillati</taxon>
        <taxon>Bacillota</taxon>
        <taxon>Clostridia</taxon>
        <taxon>Lachnospirales</taxon>
        <taxon>Lachnospiraceae</taxon>
        <taxon>Hungatella</taxon>
    </lineage>
</organism>
<dbReference type="RefSeq" id="WP_006780669.1">
    <property type="nucleotide sequence ID" value="NZ_CP040506.1"/>
</dbReference>
<dbReference type="HOGENOM" id="CLU_170219_0_0_9"/>
<keyword evidence="1" id="KW-0812">Transmembrane</keyword>
<feature type="transmembrane region" description="Helical" evidence="1">
    <location>
        <begin position="53"/>
        <end position="73"/>
    </location>
</feature>
<dbReference type="InterPro" id="IPR045620">
    <property type="entry name" value="DUF6442"/>
</dbReference>
<dbReference type="Pfam" id="PF20040">
    <property type="entry name" value="DUF6442"/>
    <property type="match status" value="1"/>
</dbReference>